<dbReference type="GO" id="GO:0016757">
    <property type="term" value="F:glycosyltransferase activity"/>
    <property type="evidence" value="ECO:0007669"/>
    <property type="project" value="UniProtKB-KW"/>
</dbReference>
<evidence type="ECO:0000256" key="3">
    <source>
        <dbReference type="ARBA" id="ARBA00022679"/>
    </source>
</evidence>
<gene>
    <name evidence="5" type="ORF">COT89_00785</name>
</gene>
<dbReference type="PANTHER" id="PTHR43685">
    <property type="entry name" value="GLYCOSYLTRANSFERASE"/>
    <property type="match status" value="1"/>
</dbReference>
<protein>
    <recommendedName>
        <fullName evidence="4">Glycosyltransferase 2-like domain-containing protein</fullName>
    </recommendedName>
</protein>
<evidence type="ECO:0000313" key="5">
    <source>
        <dbReference type="EMBL" id="PIR98229.1"/>
    </source>
</evidence>
<dbReference type="AlphaFoldDB" id="A0A2H0VIP9"/>
<name>A0A2H0VIP9_9BACT</name>
<evidence type="ECO:0000256" key="2">
    <source>
        <dbReference type="ARBA" id="ARBA00022676"/>
    </source>
</evidence>
<dbReference type="EMBL" id="PFAH01000002">
    <property type="protein sequence ID" value="PIR98229.1"/>
    <property type="molecule type" value="Genomic_DNA"/>
</dbReference>
<evidence type="ECO:0000256" key="1">
    <source>
        <dbReference type="ARBA" id="ARBA00006739"/>
    </source>
</evidence>
<dbReference type="Pfam" id="PF00535">
    <property type="entry name" value="Glycos_transf_2"/>
    <property type="match status" value="1"/>
</dbReference>
<evidence type="ECO:0000313" key="6">
    <source>
        <dbReference type="Proteomes" id="UP000231466"/>
    </source>
</evidence>
<proteinExistence type="inferred from homology"/>
<dbReference type="SUPFAM" id="SSF53448">
    <property type="entry name" value="Nucleotide-diphospho-sugar transferases"/>
    <property type="match status" value="1"/>
</dbReference>
<reference evidence="6" key="1">
    <citation type="submission" date="2017-09" db="EMBL/GenBank/DDBJ databases">
        <title>Depth-based differentiation of microbial function through sediment-hosted aquifers and enrichment of novel symbionts in the deep terrestrial subsurface.</title>
        <authorList>
            <person name="Probst A.J."/>
            <person name="Ladd B."/>
            <person name="Jarett J.K."/>
            <person name="Geller-Mcgrath D.E."/>
            <person name="Sieber C.M.K."/>
            <person name="Emerson J.B."/>
            <person name="Anantharaman K."/>
            <person name="Thomas B.C."/>
            <person name="Malmstrom R."/>
            <person name="Stieglmeier M."/>
            <person name="Klingl A."/>
            <person name="Woyke T."/>
            <person name="Ryan C.M."/>
            <person name="Banfield J.F."/>
        </authorList>
    </citation>
    <scope>NUCLEOTIDE SEQUENCE [LARGE SCALE GENOMIC DNA]</scope>
</reference>
<evidence type="ECO:0000259" key="4">
    <source>
        <dbReference type="Pfam" id="PF00535"/>
    </source>
</evidence>
<dbReference type="Proteomes" id="UP000231466">
    <property type="component" value="Unassembled WGS sequence"/>
</dbReference>
<comment type="similarity">
    <text evidence="1">Belongs to the glycosyltransferase 2 family.</text>
</comment>
<organism evidence="5 6">
    <name type="scientific">Candidatus Colwellbacteria bacterium CG10_big_fil_rev_8_21_14_0_10_42_22</name>
    <dbReference type="NCBI Taxonomy" id="1974540"/>
    <lineage>
        <taxon>Bacteria</taxon>
        <taxon>Candidatus Colwelliibacteriota</taxon>
    </lineage>
</organism>
<dbReference type="InterPro" id="IPR050834">
    <property type="entry name" value="Glycosyltransf_2"/>
</dbReference>
<dbReference type="Gene3D" id="3.90.550.10">
    <property type="entry name" value="Spore Coat Polysaccharide Biosynthesis Protein SpsA, Chain A"/>
    <property type="match status" value="1"/>
</dbReference>
<dbReference type="InterPro" id="IPR001173">
    <property type="entry name" value="Glyco_trans_2-like"/>
</dbReference>
<comment type="caution">
    <text evidence="5">The sequence shown here is derived from an EMBL/GenBank/DDBJ whole genome shotgun (WGS) entry which is preliminary data.</text>
</comment>
<dbReference type="InterPro" id="IPR029044">
    <property type="entry name" value="Nucleotide-diphossugar_trans"/>
</dbReference>
<keyword evidence="2" id="KW-0328">Glycosyltransferase</keyword>
<sequence>MPKVSIVLPTYNGHQFINRAIGSVFEQTYVDWELIIIDDGSSPAIDATIEKKYLDDSRVRVLKNEKNLRIQKTLNRGLKESKGEYVARLDDDDWWNCKDKLQRQVEFLDSNPDIGVVGTGAIIIDKVGNELFKYELATKDSEIRRKILKKNPYIHASVMFRKDLVVKLGGYSESEETLHLEDYDLWLRVGGHAKFAGINHNCTSFLLDSGGISSQNKKEQLSKNTKLIKKYGKNYPGYSKYLIFSYIRNVLYVFYNLMPKIIKVRIFSIYKRG</sequence>
<keyword evidence="3" id="KW-0808">Transferase</keyword>
<feature type="domain" description="Glycosyltransferase 2-like" evidence="4">
    <location>
        <begin position="5"/>
        <end position="163"/>
    </location>
</feature>
<accession>A0A2H0VIP9</accession>
<dbReference type="PANTHER" id="PTHR43685:SF5">
    <property type="entry name" value="GLYCOSYLTRANSFERASE EPSE-RELATED"/>
    <property type="match status" value="1"/>
</dbReference>